<dbReference type="PROSITE" id="PS51904">
    <property type="entry name" value="GLYCOSYL_HYDROL_F25_2"/>
    <property type="match status" value="1"/>
</dbReference>
<name>A0A8J3J5P6_9ACTN</name>
<dbReference type="SUPFAM" id="SSF51445">
    <property type="entry name" value="(Trans)glycosidases"/>
    <property type="match status" value="1"/>
</dbReference>
<dbReference type="Proteomes" id="UP000612808">
    <property type="component" value="Unassembled WGS sequence"/>
</dbReference>
<gene>
    <name evidence="2" type="ORF">Aru02nite_55070</name>
</gene>
<dbReference type="Pfam" id="PF01183">
    <property type="entry name" value="Glyco_hydro_25"/>
    <property type="match status" value="1"/>
</dbReference>
<dbReference type="GO" id="GO:0009253">
    <property type="term" value="P:peptidoglycan catabolic process"/>
    <property type="evidence" value="ECO:0007669"/>
    <property type="project" value="InterPro"/>
</dbReference>
<dbReference type="GO" id="GO:0003796">
    <property type="term" value="F:lysozyme activity"/>
    <property type="evidence" value="ECO:0007669"/>
    <property type="project" value="InterPro"/>
</dbReference>
<comment type="similarity">
    <text evidence="1">Belongs to the glycosyl hydrolase 25 family.</text>
</comment>
<accession>A0A8J3J5P6</accession>
<evidence type="ECO:0008006" key="4">
    <source>
        <dbReference type="Google" id="ProtNLM"/>
    </source>
</evidence>
<dbReference type="EMBL" id="BOMB01000032">
    <property type="protein sequence ID" value="GID14618.1"/>
    <property type="molecule type" value="Genomic_DNA"/>
</dbReference>
<reference evidence="2" key="1">
    <citation type="submission" date="2021-01" db="EMBL/GenBank/DDBJ databases">
        <title>Whole genome shotgun sequence of Actinocatenispora rupis NBRC 107355.</title>
        <authorList>
            <person name="Komaki H."/>
            <person name="Tamura T."/>
        </authorList>
    </citation>
    <scope>NUCLEOTIDE SEQUENCE</scope>
    <source>
        <strain evidence="2">NBRC 107355</strain>
    </source>
</reference>
<dbReference type="GO" id="GO:0016998">
    <property type="term" value="P:cell wall macromolecule catabolic process"/>
    <property type="evidence" value="ECO:0007669"/>
    <property type="project" value="InterPro"/>
</dbReference>
<keyword evidence="3" id="KW-1185">Reference proteome</keyword>
<dbReference type="AlphaFoldDB" id="A0A8J3J5P6"/>
<dbReference type="RefSeq" id="WP_203662445.1">
    <property type="nucleotide sequence ID" value="NZ_BAAAZM010000017.1"/>
</dbReference>
<dbReference type="InterPro" id="IPR002053">
    <property type="entry name" value="Glyco_hydro_25"/>
</dbReference>
<organism evidence="2 3">
    <name type="scientific">Actinocatenispora rupis</name>
    <dbReference type="NCBI Taxonomy" id="519421"/>
    <lineage>
        <taxon>Bacteria</taxon>
        <taxon>Bacillati</taxon>
        <taxon>Actinomycetota</taxon>
        <taxon>Actinomycetes</taxon>
        <taxon>Micromonosporales</taxon>
        <taxon>Micromonosporaceae</taxon>
        <taxon>Actinocatenispora</taxon>
    </lineage>
</organism>
<comment type="caution">
    <text evidence="2">The sequence shown here is derived from an EMBL/GenBank/DDBJ whole genome shotgun (WGS) entry which is preliminary data.</text>
</comment>
<proteinExistence type="inferred from homology"/>
<protein>
    <recommendedName>
        <fullName evidence="4">Glycosyl hydrolases family 25</fullName>
    </recommendedName>
</protein>
<dbReference type="Gene3D" id="3.20.20.80">
    <property type="entry name" value="Glycosidases"/>
    <property type="match status" value="1"/>
</dbReference>
<sequence>MTLYGLDCSNHQGNMSSLGGVAASFFVHKLTEGTTYVDPNAAHNLSFARSRRIPVLGGYHFIRAGNGAGQADQFAARARQLFGHDLHGHLWQLDCESDATWADVRAFKQRWDAGTDHAPILFYTGDWWLQPRGWNVASLGFAGLWAAPNRGYVGAAQNVRASDWVAGYGGFSRITVLQYDARPSVGDTNQYQGGLAQLKALVAGRKDPEVYYTSVGRGSLSLKAGQTTSVHFTSAAANTGNFWGGGGYSVGAGSRLFMGDVTVTFNAALPGGIEVATRFAETDPDKDYAVAKAHPWAVLAPAAGIHEAHASTVSWVDRGHHLWVQLRASADLTVAGVWAKVGLLNG</sequence>
<evidence type="ECO:0000256" key="1">
    <source>
        <dbReference type="ARBA" id="ARBA00010646"/>
    </source>
</evidence>
<evidence type="ECO:0000313" key="2">
    <source>
        <dbReference type="EMBL" id="GID14618.1"/>
    </source>
</evidence>
<dbReference type="InterPro" id="IPR017853">
    <property type="entry name" value="GH"/>
</dbReference>
<evidence type="ECO:0000313" key="3">
    <source>
        <dbReference type="Proteomes" id="UP000612808"/>
    </source>
</evidence>